<keyword evidence="2" id="KW-0677">Repeat</keyword>
<dbReference type="Gene3D" id="1.25.40.10">
    <property type="entry name" value="Tetratricopeptide repeat domain"/>
    <property type="match status" value="7"/>
</dbReference>
<organism evidence="4 5">
    <name type="scientific">Escallonia herrerae</name>
    <dbReference type="NCBI Taxonomy" id="1293975"/>
    <lineage>
        <taxon>Eukaryota</taxon>
        <taxon>Viridiplantae</taxon>
        <taxon>Streptophyta</taxon>
        <taxon>Embryophyta</taxon>
        <taxon>Tracheophyta</taxon>
        <taxon>Spermatophyta</taxon>
        <taxon>Magnoliopsida</taxon>
        <taxon>eudicotyledons</taxon>
        <taxon>Gunneridae</taxon>
        <taxon>Pentapetalae</taxon>
        <taxon>asterids</taxon>
        <taxon>campanulids</taxon>
        <taxon>Escalloniales</taxon>
        <taxon>Escalloniaceae</taxon>
        <taxon>Escallonia</taxon>
    </lineage>
</organism>
<keyword evidence="5" id="KW-1185">Reference proteome</keyword>
<feature type="repeat" description="PPR" evidence="3">
    <location>
        <begin position="500"/>
        <end position="534"/>
    </location>
</feature>
<dbReference type="Proteomes" id="UP001188597">
    <property type="component" value="Unassembled WGS sequence"/>
</dbReference>
<sequence>MFVNYQHLDTNCFHILNSIKTTPSIGVSVPSYPDKLDQPIKQKNAHPPILENPRDTHRRFSRVDAKPNHNQKCTPTVRRNAKVNEEVHVKCLTKWARYGGCVPAMLQALETVRDLDEAFRPWEESLSNKERSIILKEQSNWERALEIFEWFKRKGCYEVNVIHYNIMLRTLGKAQRWNEVERLWDEMGRRRIKPINSTYGTLIDVYGKGGLREKALNWLALMNEQGMEPDEVTMGIVVQMYKKVGQFKDAENFFKKWSSGKCGMQDNPNMRKLSASYAVNGHGHDQEHLCLSSYTYNTLIDTYGKAGRLKDASETFARMLKEGVVPNTVTFNTMIHTYGNHGQIEEVASLMQKMEQLGCMPNTRTYNILIALHTKHGNIDLAAGYFKKMKASSLKPDLVSYRTLLYAYSIRHMVVEAERLMSEMDEKGLDMDEFTQSALTRMYIEAGMLEKALLWFKRFHIAGNMSLDGYSANIDAFGERGYVSEAEEVFKCCKERENLSVLEFNVMIKAYGINQRYEEACHLFDSMEKNGVVPDKCSYNSLVQMLASGDLPQIAKSYVGKMQEAGLVSDCIPYCAVISSFAKVGQLEMAVGVFEEMIGKDVQPDVVVYGILINAFADIGSVDKALRYVDAMKDAGLPLNAVIYNSLIKLYKKVGCLKEAEEAYWMLQSLGASPDTYSSNIMIDLYSERSMVEQAEHMFENLKKRGDANEFSYAMMLCMYKRVGRFEDAIQIVQKMREQGLLTDLLSYNHVLGLYASDGRFKEAAEIFKEMMESAIQPDDSTFGSLVIALVKRGVSKQAVDKLAVMWKKGDQVRALAYMSTYYSEVGMVDSDDIDEE</sequence>
<feature type="repeat" description="PPR" evidence="3">
    <location>
        <begin position="605"/>
        <end position="639"/>
    </location>
</feature>
<feature type="repeat" description="PPR" evidence="3">
    <location>
        <begin position="362"/>
        <end position="396"/>
    </location>
</feature>
<feature type="repeat" description="PPR" evidence="3">
    <location>
        <begin position="292"/>
        <end position="326"/>
    </location>
</feature>
<comment type="similarity">
    <text evidence="1">Belongs to the PPR family. P subfamily.</text>
</comment>
<feature type="repeat" description="PPR" evidence="3">
    <location>
        <begin position="744"/>
        <end position="778"/>
    </location>
</feature>
<dbReference type="NCBIfam" id="TIGR00756">
    <property type="entry name" value="PPR"/>
    <property type="match status" value="11"/>
</dbReference>
<dbReference type="GO" id="GO:0003729">
    <property type="term" value="F:mRNA binding"/>
    <property type="evidence" value="ECO:0007669"/>
    <property type="project" value="TreeGrafter"/>
</dbReference>
<dbReference type="InterPro" id="IPR011990">
    <property type="entry name" value="TPR-like_helical_dom_sf"/>
</dbReference>
<feature type="repeat" description="PPR" evidence="3">
    <location>
        <begin position="397"/>
        <end position="431"/>
    </location>
</feature>
<protein>
    <recommendedName>
        <fullName evidence="6">Pentatricopeptide repeat-containing protein</fullName>
    </recommendedName>
</protein>
<evidence type="ECO:0000256" key="1">
    <source>
        <dbReference type="ARBA" id="ARBA00007626"/>
    </source>
</evidence>
<feature type="repeat" description="PPR" evidence="3">
    <location>
        <begin position="195"/>
        <end position="229"/>
    </location>
</feature>
<feature type="repeat" description="PPR" evidence="3">
    <location>
        <begin position="640"/>
        <end position="674"/>
    </location>
</feature>
<name>A0AA88XJB4_9ASTE</name>
<reference evidence="4" key="1">
    <citation type="submission" date="2022-12" db="EMBL/GenBank/DDBJ databases">
        <title>Draft genome assemblies for two species of Escallonia (Escalloniales).</title>
        <authorList>
            <person name="Chanderbali A."/>
            <person name="Dervinis C."/>
            <person name="Anghel I."/>
            <person name="Soltis D."/>
            <person name="Soltis P."/>
            <person name="Zapata F."/>
        </authorList>
    </citation>
    <scope>NUCLEOTIDE SEQUENCE</scope>
    <source>
        <strain evidence="4">UCBG64.0493</strain>
        <tissue evidence="4">Leaf</tissue>
    </source>
</reference>
<evidence type="ECO:0000313" key="4">
    <source>
        <dbReference type="EMBL" id="KAK3043495.1"/>
    </source>
</evidence>
<accession>A0AA88XJB4</accession>
<evidence type="ECO:0000256" key="2">
    <source>
        <dbReference type="ARBA" id="ARBA00022737"/>
    </source>
</evidence>
<gene>
    <name evidence="4" type="ORF">RJ639_002074</name>
</gene>
<dbReference type="InterPro" id="IPR002885">
    <property type="entry name" value="PPR_rpt"/>
</dbReference>
<comment type="caution">
    <text evidence="4">The sequence shown here is derived from an EMBL/GenBank/DDBJ whole genome shotgun (WGS) entry which is preliminary data.</text>
</comment>
<evidence type="ECO:0000256" key="3">
    <source>
        <dbReference type="PROSITE-ProRule" id="PRU00708"/>
    </source>
</evidence>
<dbReference type="PANTHER" id="PTHR47933">
    <property type="entry name" value="PENTATRICOPEPTIDE REPEAT-CONTAINING PROTEIN 1, MITOCHONDRIAL"/>
    <property type="match status" value="1"/>
</dbReference>
<dbReference type="InterPro" id="IPR051240">
    <property type="entry name" value="Mito_RNA-Proc/Resp"/>
</dbReference>
<dbReference type="Pfam" id="PF01535">
    <property type="entry name" value="PPR"/>
    <property type="match status" value="5"/>
</dbReference>
<dbReference type="PANTHER" id="PTHR47933:SF10">
    <property type="entry name" value="OS03G0162900 PROTEIN"/>
    <property type="match status" value="1"/>
</dbReference>
<feature type="repeat" description="PPR" evidence="3">
    <location>
        <begin position="160"/>
        <end position="194"/>
    </location>
</feature>
<feature type="repeat" description="PPR" evidence="3">
    <location>
        <begin position="709"/>
        <end position="743"/>
    </location>
</feature>
<dbReference type="PROSITE" id="PS51375">
    <property type="entry name" value="PPR"/>
    <property type="match status" value="12"/>
</dbReference>
<dbReference type="Pfam" id="PF12854">
    <property type="entry name" value="PPR_1"/>
    <property type="match status" value="1"/>
</dbReference>
<evidence type="ECO:0008006" key="6">
    <source>
        <dbReference type="Google" id="ProtNLM"/>
    </source>
</evidence>
<proteinExistence type="inferred from homology"/>
<feature type="repeat" description="PPR" evidence="3">
    <location>
        <begin position="570"/>
        <end position="604"/>
    </location>
</feature>
<feature type="repeat" description="PPR" evidence="3">
    <location>
        <begin position="327"/>
        <end position="361"/>
    </location>
</feature>
<dbReference type="AlphaFoldDB" id="A0AA88XJB4"/>
<dbReference type="SUPFAM" id="SSF81901">
    <property type="entry name" value="HCP-like"/>
    <property type="match status" value="2"/>
</dbReference>
<dbReference type="EMBL" id="JAVXUP010000006">
    <property type="protein sequence ID" value="KAK3043495.1"/>
    <property type="molecule type" value="Genomic_DNA"/>
</dbReference>
<dbReference type="Pfam" id="PF13041">
    <property type="entry name" value="PPR_2"/>
    <property type="match status" value="5"/>
</dbReference>
<evidence type="ECO:0000313" key="5">
    <source>
        <dbReference type="Proteomes" id="UP001188597"/>
    </source>
</evidence>